<comment type="caution">
    <text evidence="2">The sequence shown here is derived from an EMBL/GenBank/DDBJ whole genome shotgun (WGS) entry which is preliminary data.</text>
</comment>
<evidence type="ECO:0000256" key="1">
    <source>
        <dbReference type="SAM" id="MobiDB-lite"/>
    </source>
</evidence>
<sequence length="60" mass="6295">MPHHPGGPASHTPPPGHYPRLTSVISYVRRDRVTLVSGADETVRGARAGPGADRLGKALT</sequence>
<evidence type="ECO:0000313" key="3">
    <source>
        <dbReference type="Proteomes" id="UP001501710"/>
    </source>
</evidence>
<accession>A0ABP8C0I2</accession>
<organism evidence="2 3">
    <name type="scientific">Actinomadura meridiana</name>
    <dbReference type="NCBI Taxonomy" id="559626"/>
    <lineage>
        <taxon>Bacteria</taxon>
        <taxon>Bacillati</taxon>
        <taxon>Actinomycetota</taxon>
        <taxon>Actinomycetes</taxon>
        <taxon>Streptosporangiales</taxon>
        <taxon>Thermomonosporaceae</taxon>
        <taxon>Actinomadura</taxon>
    </lineage>
</organism>
<reference evidence="3" key="1">
    <citation type="journal article" date="2019" name="Int. J. Syst. Evol. Microbiol.">
        <title>The Global Catalogue of Microorganisms (GCM) 10K type strain sequencing project: providing services to taxonomists for standard genome sequencing and annotation.</title>
        <authorList>
            <consortium name="The Broad Institute Genomics Platform"/>
            <consortium name="The Broad Institute Genome Sequencing Center for Infectious Disease"/>
            <person name="Wu L."/>
            <person name="Ma J."/>
        </authorList>
    </citation>
    <scope>NUCLEOTIDE SEQUENCE [LARGE SCALE GENOMIC DNA]</scope>
    <source>
        <strain evidence="3">JCM 17440</strain>
    </source>
</reference>
<dbReference type="Proteomes" id="UP001501710">
    <property type="component" value="Unassembled WGS sequence"/>
</dbReference>
<feature type="region of interest" description="Disordered" evidence="1">
    <location>
        <begin position="1"/>
        <end position="20"/>
    </location>
</feature>
<name>A0ABP8C0I2_9ACTN</name>
<dbReference type="EMBL" id="BAABAS010000006">
    <property type="protein sequence ID" value="GAA4231428.1"/>
    <property type="molecule type" value="Genomic_DNA"/>
</dbReference>
<gene>
    <name evidence="2" type="ORF">GCM10022254_28540</name>
</gene>
<proteinExistence type="predicted"/>
<protein>
    <submittedName>
        <fullName evidence="2">Uncharacterized protein</fullName>
    </submittedName>
</protein>
<evidence type="ECO:0000313" key="2">
    <source>
        <dbReference type="EMBL" id="GAA4231428.1"/>
    </source>
</evidence>
<keyword evidence="3" id="KW-1185">Reference proteome</keyword>